<reference evidence="1 2" key="1">
    <citation type="submission" date="2018-04" db="EMBL/GenBank/DDBJ databases">
        <title>The genome sequence of Caulobacter sp. 744.</title>
        <authorList>
            <person name="Gao J."/>
            <person name="Sun J."/>
        </authorList>
    </citation>
    <scope>NUCLEOTIDE SEQUENCE [LARGE SCALE GENOMIC DNA]</scope>
    <source>
        <strain evidence="1 2">774</strain>
    </source>
</reference>
<dbReference type="EMBL" id="QDKQ01000016">
    <property type="protein sequence ID" value="PVM93643.1"/>
    <property type="molecule type" value="Genomic_DNA"/>
</dbReference>
<organism evidence="1 2">
    <name type="scientific">Caulobacter endophyticus</name>
    <dbReference type="NCBI Taxonomy" id="2172652"/>
    <lineage>
        <taxon>Bacteria</taxon>
        <taxon>Pseudomonadati</taxon>
        <taxon>Pseudomonadota</taxon>
        <taxon>Alphaproteobacteria</taxon>
        <taxon>Caulobacterales</taxon>
        <taxon>Caulobacteraceae</taxon>
        <taxon>Caulobacter</taxon>
    </lineage>
</organism>
<sequence>MAILQKPKSTHLVASARLCLDNGDRLLEQRYDLEFREPSATRFYMAMIAQEEFAKAFMLLLVRDDVIPFSSPVLRAMNDHTCKQLVGMIMDYVIMHWNQTDEFTAMIAADSALGEDRFPEDIGSALELLRYEKIGRWESRAWVWGEDPSYDKSAIAIAEGKRDRLKQDALYVRIGKDGRVVSTPDSCSLEDTKKEEDRAGRYYALVRGALEGGGQTYRYDRIVKALKFLFEHKL</sequence>
<evidence type="ECO:0000313" key="1">
    <source>
        <dbReference type="EMBL" id="PVM93643.1"/>
    </source>
</evidence>
<dbReference type="Proteomes" id="UP000245073">
    <property type="component" value="Unassembled WGS sequence"/>
</dbReference>
<evidence type="ECO:0000313" key="2">
    <source>
        <dbReference type="Proteomes" id="UP000245073"/>
    </source>
</evidence>
<dbReference type="OrthoDB" id="8449584at2"/>
<keyword evidence="2" id="KW-1185">Reference proteome</keyword>
<dbReference type="RefSeq" id="WP_109099450.1">
    <property type="nucleotide sequence ID" value="NZ_QDKQ01000016.1"/>
</dbReference>
<proteinExistence type="predicted"/>
<accession>A0A2T9KCM6</accession>
<gene>
    <name evidence="1" type="ORF">DDF67_02855</name>
</gene>
<protein>
    <submittedName>
        <fullName evidence="1">Uncharacterized protein</fullName>
    </submittedName>
</protein>
<name>A0A2T9KCM6_9CAUL</name>
<dbReference type="AlphaFoldDB" id="A0A2T9KCM6"/>
<comment type="caution">
    <text evidence="1">The sequence shown here is derived from an EMBL/GenBank/DDBJ whole genome shotgun (WGS) entry which is preliminary data.</text>
</comment>